<protein>
    <submittedName>
        <fullName evidence="1">Uncharacterized protein</fullName>
    </submittedName>
</protein>
<name>F0T1H6_SYNGF</name>
<reference evidence="1 2" key="1">
    <citation type="journal article" date="2011" name="Stand. Genomic Sci.">
        <title>Complete genome sequence of Syntrophobotulus glycolicus type strain (FlGlyR).</title>
        <authorList>
            <person name="Han C."/>
            <person name="Mwirichia R."/>
            <person name="Chertkov O."/>
            <person name="Held B."/>
            <person name="Lapidus A."/>
            <person name="Nolan M."/>
            <person name="Lucas S."/>
            <person name="Hammon N."/>
            <person name="Deshpande S."/>
            <person name="Cheng J.F."/>
            <person name="Tapia R."/>
            <person name="Goodwin L."/>
            <person name="Pitluck S."/>
            <person name="Huntemann M."/>
            <person name="Liolios K."/>
            <person name="Ivanova N."/>
            <person name="Pagani I."/>
            <person name="Mavromatis K."/>
            <person name="Ovchinikova G."/>
            <person name="Pati A."/>
            <person name="Chen A."/>
            <person name="Palaniappan K."/>
            <person name="Land M."/>
            <person name="Hauser L."/>
            <person name="Brambilla E.M."/>
            <person name="Rohde M."/>
            <person name="Spring S."/>
            <person name="Sikorski J."/>
            <person name="Goker M."/>
            <person name="Woyke T."/>
            <person name="Bristow J."/>
            <person name="Eisen J.A."/>
            <person name="Markowitz V."/>
            <person name="Hugenholtz P."/>
            <person name="Kyrpides N.C."/>
            <person name="Klenk H.P."/>
            <person name="Detter J.C."/>
        </authorList>
    </citation>
    <scope>NUCLEOTIDE SEQUENCE [LARGE SCALE GENOMIC DNA]</scope>
    <source>
        <strain evidence="2">DSM 8271 / FlGlyR</strain>
    </source>
</reference>
<organism evidence="1 2">
    <name type="scientific">Syntrophobotulus glycolicus (strain DSM 8271 / FlGlyR)</name>
    <dbReference type="NCBI Taxonomy" id="645991"/>
    <lineage>
        <taxon>Bacteria</taxon>
        <taxon>Bacillati</taxon>
        <taxon>Bacillota</taxon>
        <taxon>Clostridia</taxon>
        <taxon>Eubacteriales</taxon>
        <taxon>Desulfitobacteriaceae</taxon>
        <taxon>Syntrophobotulus</taxon>
    </lineage>
</organism>
<gene>
    <name evidence="1" type="ordered locus">Sgly_2024</name>
</gene>
<dbReference type="AlphaFoldDB" id="F0T1H6"/>
<evidence type="ECO:0000313" key="2">
    <source>
        <dbReference type="Proteomes" id="UP000007488"/>
    </source>
</evidence>
<dbReference type="STRING" id="645991.Sgly_2024"/>
<keyword evidence="2" id="KW-1185">Reference proteome</keyword>
<dbReference type="EMBL" id="CP002547">
    <property type="protein sequence ID" value="ADY56317.1"/>
    <property type="molecule type" value="Genomic_DNA"/>
</dbReference>
<proteinExistence type="predicted"/>
<sequence length="76" mass="9045">MGMLFSLNKIETTAISECQFCGYDFKENEYVYFRSLDQIFLCKKCEGLFSQRGKSKKVRYRSCKREENQEAYGTRI</sequence>
<reference evidence="2" key="2">
    <citation type="submission" date="2011-02" db="EMBL/GenBank/DDBJ databases">
        <title>The complete genome of Syntrophobotulus glycolicus DSM 8271.</title>
        <authorList>
            <person name="Lucas S."/>
            <person name="Copeland A."/>
            <person name="Lapidus A."/>
            <person name="Bruce D."/>
            <person name="Goodwin L."/>
            <person name="Pitluck S."/>
            <person name="Kyrpides N."/>
            <person name="Mavromatis K."/>
            <person name="Pagani I."/>
            <person name="Ivanova N."/>
            <person name="Mikhailova N."/>
            <person name="Chertkov O."/>
            <person name="Held B."/>
            <person name="Detter J.C."/>
            <person name="Tapia R."/>
            <person name="Han C."/>
            <person name="Land M."/>
            <person name="Hauser L."/>
            <person name="Markowitz V."/>
            <person name="Cheng J.-F."/>
            <person name="Hugenholtz P."/>
            <person name="Woyke T."/>
            <person name="Wu D."/>
            <person name="Spring S."/>
            <person name="Schroeder M."/>
            <person name="Brambilla E."/>
            <person name="Klenk H.-P."/>
            <person name="Eisen J.A."/>
        </authorList>
    </citation>
    <scope>NUCLEOTIDE SEQUENCE [LARGE SCALE GENOMIC DNA]</scope>
    <source>
        <strain evidence="2">DSM 8271 / FlGlyR</strain>
    </source>
</reference>
<dbReference type="Proteomes" id="UP000007488">
    <property type="component" value="Chromosome"/>
</dbReference>
<dbReference type="HOGENOM" id="CLU_2653220_0_0_9"/>
<accession>F0T1H6</accession>
<dbReference type="KEGG" id="sgy:Sgly_2024"/>
<evidence type="ECO:0000313" key="1">
    <source>
        <dbReference type="EMBL" id="ADY56317.1"/>
    </source>
</evidence>